<evidence type="ECO:0008006" key="6">
    <source>
        <dbReference type="Google" id="ProtNLM"/>
    </source>
</evidence>
<dbReference type="InterPro" id="IPR015421">
    <property type="entry name" value="PyrdxlP-dep_Trfase_major"/>
</dbReference>
<dbReference type="Gene3D" id="3.90.1150.10">
    <property type="entry name" value="Aspartate Aminotransferase, domain 1"/>
    <property type="match status" value="1"/>
</dbReference>
<dbReference type="InterPro" id="IPR015422">
    <property type="entry name" value="PyrdxlP-dep_Trfase_small"/>
</dbReference>
<proteinExistence type="predicted"/>
<evidence type="ECO:0000313" key="4">
    <source>
        <dbReference type="EMBL" id="PSN82225.1"/>
    </source>
</evidence>
<name>A0A2R6A7C3_9ARCH</name>
<protein>
    <recommendedName>
        <fullName evidence="6">Cystathionine gamma-synthase</fullName>
    </recommendedName>
</protein>
<dbReference type="CDD" id="cd00614">
    <property type="entry name" value="CGS_like"/>
    <property type="match status" value="1"/>
</dbReference>
<dbReference type="AlphaFoldDB" id="A0A2R6A7C3"/>
<dbReference type="FunFam" id="3.40.640.10:FF:000046">
    <property type="entry name" value="Cystathionine gamma-lyase"/>
    <property type="match status" value="1"/>
</dbReference>
<evidence type="ECO:0000256" key="2">
    <source>
        <dbReference type="ARBA" id="ARBA00022898"/>
    </source>
</evidence>
<dbReference type="EMBL" id="NEXC01000090">
    <property type="protein sequence ID" value="PSN82225.1"/>
    <property type="molecule type" value="Genomic_DNA"/>
</dbReference>
<accession>A0A2R6A7C3</accession>
<dbReference type="GO" id="GO:0009086">
    <property type="term" value="P:methionine biosynthetic process"/>
    <property type="evidence" value="ECO:0007669"/>
    <property type="project" value="UniProtKB-ARBA"/>
</dbReference>
<reference evidence="4 5" key="1">
    <citation type="submission" date="2017-04" db="EMBL/GenBank/DDBJ databases">
        <title>Novel microbial lineages endemic to geothermal iron-oxide mats fill important gaps in the evolutionary history of Archaea.</title>
        <authorList>
            <person name="Jay Z.J."/>
            <person name="Beam J.P."/>
            <person name="Dlakic M."/>
            <person name="Rusch D.B."/>
            <person name="Kozubal M.A."/>
            <person name="Inskeep W.P."/>
        </authorList>
    </citation>
    <scope>NUCLEOTIDE SEQUENCE [LARGE SCALE GENOMIC DNA]</scope>
    <source>
        <strain evidence="4">OSP_D</strain>
    </source>
</reference>
<dbReference type="Proteomes" id="UP000240880">
    <property type="component" value="Unassembled WGS sequence"/>
</dbReference>
<dbReference type="PIRSF" id="PIRSF001434">
    <property type="entry name" value="CGS"/>
    <property type="match status" value="1"/>
</dbReference>
<sequence>MNKDTQFVKAGETPDPVTGSLTTPIYQTLSYLHPIGDKYRYSRESNPTVVTLSNKIAQIEDFEAGSCYSSGMAAITTLLLALLKPGSTLVLQKDVFGRTVRFAKEFLSKWGVNVIMPLGNERLLEVVSKGCDMVFVESVTNPVLRVTDIPSLAKEANRVGAYLVVDNTIATPFNLRPAKHGAHAVVHSASKFLSGHNDVVAGLLAGKKEVVEKAEELRKTMGAVLDAHAAYLVIRGIKSLPSRMSTINQNAMKIAKFLEKHPKVERVNYPGLESHPDYALAKTLLNGYGGLMSFVLKSNDSHAPERFMSSLKLVYPANTLGAADTIISHPATMSHRNLSEREREEIGVSWSLLRLSVGLEDPEDIIQDLEQAFSSI</sequence>
<dbReference type="PANTHER" id="PTHR11808:SF50">
    <property type="entry name" value="CYSTATHIONINE BETA-LYASE"/>
    <property type="match status" value="1"/>
</dbReference>
<evidence type="ECO:0000313" key="5">
    <source>
        <dbReference type="Proteomes" id="UP000240880"/>
    </source>
</evidence>
<dbReference type="Gene3D" id="3.40.640.10">
    <property type="entry name" value="Type I PLP-dependent aspartate aminotransferase-like (Major domain)"/>
    <property type="match status" value="1"/>
</dbReference>
<comment type="cofactor">
    <cofactor evidence="1">
        <name>pyridoxal 5'-phosphate</name>
        <dbReference type="ChEBI" id="CHEBI:597326"/>
    </cofactor>
</comment>
<dbReference type="SUPFAM" id="SSF53383">
    <property type="entry name" value="PLP-dependent transferases"/>
    <property type="match status" value="1"/>
</dbReference>
<keyword evidence="3" id="KW-0456">Lyase</keyword>
<dbReference type="Pfam" id="PF01053">
    <property type="entry name" value="Cys_Met_Meta_PP"/>
    <property type="match status" value="1"/>
</dbReference>
<dbReference type="GO" id="GO:0005737">
    <property type="term" value="C:cytoplasm"/>
    <property type="evidence" value="ECO:0007669"/>
    <property type="project" value="TreeGrafter"/>
</dbReference>
<dbReference type="GO" id="GO:0019346">
    <property type="term" value="P:transsulfuration"/>
    <property type="evidence" value="ECO:0007669"/>
    <property type="project" value="InterPro"/>
</dbReference>
<comment type="caution">
    <text evidence="4">The sequence shown here is derived from an EMBL/GenBank/DDBJ whole genome shotgun (WGS) entry which is preliminary data.</text>
</comment>
<organism evidence="4 5">
    <name type="scientific">Candidatus Marsarchaeota G1 archaeon OSP_D</name>
    <dbReference type="NCBI Taxonomy" id="1978155"/>
    <lineage>
        <taxon>Archaea</taxon>
        <taxon>Candidatus Marsarchaeota</taxon>
        <taxon>Candidatus Marsarchaeota group 1</taxon>
    </lineage>
</organism>
<gene>
    <name evidence="4" type="ORF">B9Q01_08660</name>
</gene>
<evidence type="ECO:0000256" key="3">
    <source>
        <dbReference type="ARBA" id="ARBA00023239"/>
    </source>
</evidence>
<keyword evidence="2" id="KW-0663">Pyridoxal phosphate</keyword>
<dbReference type="FunFam" id="3.90.1150.10:FF:000033">
    <property type="entry name" value="Cystathionine gamma-synthase"/>
    <property type="match status" value="1"/>
</dbReference>
<dbReference type="PANTHER" id="PTHR11808">
    <property type="entry name" value="TRANS-SULFURATION ENZYME FAMILY MEMBER"/>
    <property type="match status" value="1"/>
</dbReference>
<dbReference type="GO" id="GO:0047804">
    <property type="term" value="F:cysteine-S-conjugate beta-lyase activity"/>
    <property type="evidence" value="ECO:0007669"/>
    <property type="project" value="UniProtKB-ARBA"/>
</dbReference>
<dbReference type="GO" id="GO:0030170">
    <property type="term" value="F:pyridoxal phosphate binding"/>
    <property type="evidence" value="ECO:0007669"/>
    <property type="project" value="InterPro"/>
</dbReference>
<dbReference type="InterPro" id="IPR015424">
    <property type="entry name" value="PyrdxlP-dep_Trfase"/>
</dbReference>
<evidence type="ECO:0000256" key="1">
    <source>
        <dbReference type="ARBA" id="ARBA00001933"/>
    </source>
</evidence>
<dbReference type="InterPro" id="IPR000277">
    <property type="entry name" value="Cys/Met-Metab_PyrdxlP-dep_enz"/>
</dbReference>